<organism evidence="1 2">
    <name type="scientific">Thelohanellus kitauei</name>
    <name type="common">Myxosporean</name>
    <dbReference type="NCBI Taxonomy" id="669202"/>
    <lineage>
        <taxon>Eukaryota</taxon>
        <taxon>Metazoa</taxon>
        <taxon>Cnidaria</taxon>
        <taxon>Myxozoa</taxon>
        <taxon>Myxosporea</taxon>
        <taxon>Bivalvulida</taxon>
        <taxon>Platysporina</taxon>
        <taxon>Myxobolidae</taxon>
        <taxon>Thelohanellus</taxon>
    </lineage>
</organism>
<sequence>MDCLRILYGVFNEYDDCSFVGYCRWPKFGKTQSMNQEQVPLLEKHELQLLMESSISLSILGQQNLSRVERLASEYMSKTLSIRCLIFPLFGCEKLACERYRNSHTAYWSFENLSYCLVGSITRKNGFTVVGNPAEDNIASFFKVSNAY</sequence>
<reference evidence="1 2" key="1">
    <citation type="journal article" date="2014" name="Genome Biol. Evol.">
        <title>The genome of the myxosporean Thelohanellus kitauei shows adaptations to nutrient acquisition within its fish host.</title>
        <authorList>
            <person name="Yang Y."/>
            <person name="Xiong J."/>
            <person name="Zhou Z."/>
            <person name="Huo F."/>
            <person name="Miao W."/>
            <person name="Ran C."/>
            <person name="Liu Y."/>
            <person name="Zhang J."/>
            <person name="Feng J."/>
            <person name="Wang M."/>
            <person name="Wang M."/>
            <person name="Wang L."/>
            <person name="Yao B."/>
        </authorList>
    </citation>
    <scope>NUCLEOTIDE SEQUENCE [LARGE SCALE GENOMIC DNA]</scope>
    <source>
        <strain evidence="1">Wuqing</strain>
    </source>
</reference>
<evidence type="ECO:0000313" key="2">
    <source>
        <dbReference type="Proteomes" id="UP000031668"/>
    </source>
</evidence>
<keyword evidence="2" id="KW-1185">Reference proteome</keyword>
<dbReference type="EMBL" id="JWZT01003221">
    <property type="protein sequence ID" value="KII67351.1"/>
    <property type="molecule type" value="Genomic_DNA"/>
</dbReference>
<accession>A0A0C2MJL3</accession>
<gene>
    <name evidence="1" type="ORF">RF11_07659</name>
</gene>
<proteinExistence type="predicted"/>
<evidence type="ECO:0000313" key="1">
    <source>
        <dbReference type="EMBL" id="KII67351.1"/>
    </source>
</evidence>
<protein>
    <submittedName>
        <fullName evidence="1">Uncharacterized protein</fullName>
    </submittedName>
</protein>
<dbReference type="Proteomes" id="UP000031668">
    <property type="component" value="Unassembled WGS sequence"/>
</dbReference>
<dbReference type="AlphaFoldDB" id="A0A0C2MJL3"/>
<comment type="caution">
    <text evidence="1">The sequence shown here is derived from an EMBL/GenBank/DDBJ whole genome shotgun (WGS) entry which is preliminary data.</text>
</comment>
<name>A0A0C2MJL3_THEKT</name>